<comment type="caution">
    <text evidence="1">The sequence shown here is derived from an EMBL/GenBank/DDBJ whole genome shotgun (WGS) entry which is preliminary data.</text>
</comment>
<evidence type="ECO:0000313" key="2">
    <source>
        <dbReference type="Proteomes" id="UP001054889"/>
    </source>
</evidence>
<protein>
    <submittedName>
        <fullName evidence="1">Uncharacterized protein</fullName>
    </submittedName>
</protein>
<dbReference type="AlphaFoldDB" id="A0AAV5FGR4"/>
<keyword evidence="2" id="KW-1185">Reference proteome</keyword>
<dbReference type="EMBL" id="BQKI01000085">
    <property type="protein sequence ID" value="GJN33981.1"/>
    <property type="molecule type" value="Genomic_DNA"/>
</dbReference>
<dbReference type="Proteomes" id="UP001054889">
    <property type="component" value="Unassembled WGS sequence"/>
</dbReference>
<name>A0AAV5FGR4_ELECO</name>
<accession>A0AAV5FGR4</accession>
<evidence type="ECO:0000313" key="1">
    <source>
        <dbReference type="EMBL" id="GJN33981.1"/>
    </source>
</evidence>
<dbReference type="PANTHER" id="PTHR33116:SF86">
    <property type="entry name" value="REVERSE TRANSCRIPTASE DOMAIN-CONTAINING PROTEIN"/>
    <property type="match status" value="1"/>
</dbReference>
<proteinExistence type="predicted"/>
<sequence>MFSVNAPQDQREEVMTALEIERKTMNDKYLGLPVYVGQSKQNVFSYLKDRVWNTIQGWKEKLLSWDGNEILIKAVAQAIPTFAIGCFDITKFICDQISTMI</sequence>
<organism evidence="1 2">
    <name type="scientific">Eleusine coracana subsp. coracana</name>
    <dbReference type="NCBI Taxonomy" id="191504"/>
    <lineage>
        <taxon>Eukaryota</taxon>
        <taxon>Viridiplantae</taxon>
        <taxon>Streptophyta</taxon>
        <taxon>Embryophyta</taxon>
        <taxon>Tracheophyta</taxon>
        <taxon>Spermatophyta</taxon>
        <taxon>Magnoliopsida</taxon>
        <taxon>Liliopsida</taxon>
        <taxon>Poales</taxon>
        <taxon>Poaceae</taxon>
        <taxon>PACMAD clade</taxon>
        <taxon>Chloridoideae</taxon>
        <taxon>Cynodonteae</taxon>
        <taxon>Eleusininae</taxon>
        <taxon>Eleusine</taxon>
    </lineage>
</organism>
<reference evidence="1" key="2">
    <citation type="submission" date="2021-12" db="EMBL/GenBank/DDBJ databases">
        <title>Resequencing data analysis of finger millet.</title>
        <authorList>
            <person name="Hatakeyama M."/>
            <person name="Aluri S."/>
            <person name="Balachadran M.T."/>
            <person name="Sivarajan S.R."/>
            <person name="Poveda L."/>
            <person name="Shimizu-Inatsugi R."/>
            <person name="Schlapbach R."/>
            <person name="Sreeman S.M."/>
            <person name="Shimizu K.K."/>
        </authorList>
    </citation>
    <scope>NUCLEOTIDE SEQUENCE</scope>
</reference>
<dbReference type="PANTHER" id="PTHR33116">
    <property type="entry name" value="REVERSE TRANSCRIPTASE ZINC-BINDING DOMAIN-CONTAINING PROTEIN-RELATED-RELATED"/>
    <property type="match status" value="1"/>
</dbReference>
<reference evidence="1" key="1">
    <citation type="journal article" date="2018" name="DNA Res.">
        <title>Multiple hybrid de novo genome assembly of finger millet, an orphan allotetraploid crop.</title>
        <authorList>
            <person name="Hatakeyama M."/>
            <person name="Aluri S."/>
            <person name="Balachadran M.T."/>
            <person name="Sivarajan S.R."/>
            <person name="Patrignani A."/>
            <person name="Gruter S."/>
            <person name="Poveda L."/>
            <person name="Shimizu-Inatsugi R."/>
            <person name="Baeten J."/>
            <person name="Francoijs K.J."/>
            <person name="Nataraja K.N."/>
            <person name="Reddy Y.A.N."/>
            <person name="Phadnis S."/>
            <person name="Ravikumar R.L."/>
            <person name="Schlapbach R."/>
            <person name="Sreeman S.M."/>
            <person name="Shimizu K.K."/>
        </authorList>
    </citation>
    <scope>NUCLEOTIDE SEQUENCE</scope>
</reference>
<gene>
    <name evidence="1" type="primary">gb22612</name>
    <name evidence="1" type="ORF">PR202_gb22612</name>
</gene>